<dbReference type="Proteomes" id="UP000193711">
    <property type="component" value="Unassembled WGS sequence"/>
</dbReference>
<feature type="region of interest" description="Disordered" evidence="1">
    <location>
        <begin position="46"/>
        <end position="86"/>
    </location>
</feature>
<dbReference type="AlphaFoldDB" id="A0A1X7P272"/>
<evidence type="ECO:0000313" key="3">
    <source>
        <dbReference type="Proteomes" id="UP000193711"/>
    </source>
</evidence>
<reference evidence="3" key="1">
    <citation type="submission" date="2017-04" db="EMBL/GenBank/DDBJ databases">
        <authorList>
            <person name="Varghese N."/>
            <person name="Submissions S."/>
        </authorList>
    </citation>
    <scope>NUCLEOTIDE SEQUENCE [LARGE SCALE GENOMIC DNA]</scope>
    <source>
        <strain evidence="3">VKM Ac-2121</strain>
    </source>
</reference>
<gene>
    <name evidence="2" type="ORF">SAMN06295885_2428</name>
</gene>
<evidence type="ECO:0000256" key="1">
    <source>
        <dbReference type="SAM" id="MobiDB-lite"/>
    </source>
</evidence>
<sequence>MTHTARTSGIPGTDCAALEVLSDLLAALSDPGSIHAGLAATVSAHARALRDATPPGPQTDDPRGRVLSGTTGSSASDGETNPVTSE</sequence>
<dbReference type="STRING" id="1891671.SAMN06295885_2428"/>
<evidence type="ECO:0000313" key="2">
    <source>
        <dbReference type="EMBL" id="SMH44769.1"/>
    </source>
</evidence>
<keyword evidence="3" id="KW-1185">Reference proteome</keyword>
<accession>A0A1X7P272</accession>
<dbReference type="EMBL" id="FXBM01000002">
    <property type="protein sequence ID" value="SMH44769.1"/>
    <property type="molecule type" value="Genomic_DNA"/>
</dbReference>
<feature type="compositionally biased region" description="Polar residues" evidence="1">
    <location>
        <begin position="68"/>
        <end position="86"/>
    </location>
</feature>
<protein>
    <submittedName>
        <fullName evidence="2">Uncharacterized protein</fullName>
    </submittedName>
</protein>
<name>A0A1X7P272_9MICO</name>
<proteinExistence type="predicted"/>
<organism evidence="2 3">
    <name type="scientific">Rathayibacter oskolensis</name>
    <dbReference type="NCBI Taxonomy" id="1891671"/>
    <lineage>
        <taxon>Bacteria</taxon>
        <taxon>Bacillati</taxon>
        <taxon>Actinomycetota</taxon>
        <taxon>Actinomycetes</taxon>
        <taxon>Micrococcales</taxon>
        <taxon>Microbacteriaceae</taxon>
        <taxon>Rathayibacter</taxon>
    </lineage>
</organism>